<evidence type="ECO:0000313" key="2">
    <source>
        <dbReference type="Proteomes" id="UP000593561"/>
    </source>
</evidence>
<reference evidence="1 2" key="1">
    <citation type="journal article" date="2019" name="Genome Biol. Evol.">
        <title>Insights into the evolution of the New World diploid cottons (Gossypium, subgenus Houzingenia) based on genome sequencing.</title>
        <authorList>
            <person name="Grover C.E."/>
            <person name="Arick M.A. 2nd"/>
            <person name="Thrash A."/>
            <person name="Conover J.L."/>
            <person name="Sanders W.S."/>
            <person name="Peterson D.G."/>
            <person name="Frelichowski J.E."/>
            <person name="Scheffler J.A."/>
            <person name="Scheffler B.E."/>
            <person name="Wendel J.F."/>
        </authorList>
    </citation>
    <scope>NUCLEOTIDE SEQUENCE [LARGE SCALE GENOMIC DNA]</scope>
    <source>
        <strain evidence="1">27</strain>
        <tissue evidence="1">Leaf</tissue>
    </source>
</reference>
<keyword evidence="2" id="KW-1185">Reference proteome</keyword>
<comment type="caution">
    <text evidence="1">The sequence shown here is derived from an EMBL/GenBank/DDBJ whole genome shotgun (WGS) entry which is preliminary data.</text>
</comment>
<accession>A0A7J8TH93</accession>
<protein>
    <submittedName>
        <fullName evidence="1">Uncharacterized protein</fullName>
    </submittedName>
</protein>
<evidence type="ECO:0000313" key="1">
    <source>
        <dbReference type="EMBL" id="MBA0637491.1"/>
    </source>
</evidence>
<sequence>MKRSLISLTDLIRGSFWHASTVTFGKLIRFPIGSSLKIIHL</sequence>
<organism evidence="1 2">
    <name type="scientific">Gossypium davidsonii</name>
    <name type="common">Davidson's cotton</name>
    <name type="synonym">Gossypium klotzschianum subsp. davidsonii</name>
    <dbReference type="NCBI Taxonomy" id="34287"/>
    <lineage>
        <taxon>Eukaryota</taxon>
        <taxon>Viridiplantae</taxon>
        <taxon>Streptophyta</taxon>
        <taxon>Embryophyta</taxon>
        <taxon>Tracheophyta</taxon>
        <taxon>Spermatophyta</taxon>
        <taxon>Magnoliopsida</taxon>
        <taxon>eudicotyledons</taxon>
        <taxon>Gunneridae</taxon>
        <taxon>Pentapetalae</taxon>
        <taxon>rosids</taxon>
        <taxon>malvids</taxon>
        <taxon>Malvales</taxon>
        <taxon>Malvaceae</taxon>
        <taxon>Malvoideae</taxon>
        <taxon>Gossypium</taxon>
    </lineage>
</organism>
<dbReference type="AlphaFoldDB" id="A0A7J8TH93"/>
<proteinExistence type="predicted"/>
<dbReference type="Proteomes" id="UP000593561">
    <property type="component" value="Unassembled WGS sequence"/>
</dbReference>
<gene>
    <name evidence="1" type="ORF">Godav_029614</name>
</gene>
<dbReference type="EMBL" id="JABFAC010248568">
    <property type="protein sequence ID" value="MBA0637491.1"/>
    <property type="molecule type" value="Genomic_DNA"/>
</dbReference>
<name>A0A7J8TH93_GOSDV</name>